<name>G2XNK1_BOTF4</name>
<dbReference type="HOGENOM" id="CLU_3175288_0_0_1"/>
<reference evidence="2" key="1">
    <citation type="journal article" date="2011" name="PLoS Genet.">
        <title>Genomic analysis of the necrotrophic fungal pathogens Sclerotinia sclerotiorum and Botrytis cinerea.</title>
        <authorList>
            <person name="Amselem J."/>
            <person name="Cuomo C.A."/>
            <person name="van Kan J.A."/>
            <person name="Viaud M."/>
            <person name="Benito E.P."/>
            <person name="Couloux A."/>
            <person name="Coutinho P.M."/>
            <person name="de Vries R.P."/>
            <person name="Dyer P.S."/>
            <person name="Fillinger S."/>
            <person name="Fournier E."/>
            <person name="Gout L."/>
            <person name="Hahn M."/>
            <person name="Kohn L."/>
            <person name="Lapalu N."/>
            <person name="Plummer K.M."/>
            <person name="Pradier J.M."/>
            <person name="Quevillon E."/>
            <person name="Sharon A."/>
            <person name="Simon A."/>
            <person name="ten Have A."/>
            <person name="Tudzynski B."/>
            <person name="Tudzynski P."/>
            <person name="Wincker P."/>
            <person name="Andrew M."/>
            <person name="Anthouard V."/>
            <person name="Beever R.E."/>
            <person name="Beffa R."/>
            <person name="Benoit I."/>
            <person name="Bouzid O."/>
            <person name="Brault B."/>
            <person name="Chen Z."/>
            <person name="Choquer M."/>
            <person name="Collemare J."/>
            <person name="Cotton P."/>
            <person name="Danchin E.G."/>
            <person name="Da Silva C."/>
            <person name="Gautier A."/>
            <person name="Giraud C."/>
            <person name="Giraud T."/>
            <person name="Gonzalez C."/>
            <person name="Grossetete S."/>
            <person name="Guldener U."/>
            <person name="Henrissat B."/>
            <person name="Howlett B.J."/>
            <person name="Kodira C."/>
            <person name="Kretschmer M."/>
            <person name="Lappartient A."/>
            <person name="Leroch M."/>
            <person name="Levis C."/>
            <person name="Mauceli E."/>
            <person name="Neuveglise C."/>
            <person name="Oeser B."/>
            <person name="Pearson M."/>
            <person name="Poulain J."/>
            <person name="Poussereau N."/>
            <person name="Quesneville H."/>
            <person name="Rascle C."/>
            <person name="Schumacher J."/>
            <person name="Segurens B."/>
            <person name="Sexton A."/>
            <person name="Silva E."/>
            <person name="Sirven C."/>
            <person name="Soanes D.M."/>
            <person name="Talbot N.J."/>
            <person name="Templeton M."/>
            <person name="Yandava C."/>
            <person name="Yarden O."/>
            <person name="Zeng Q."/>
            <person name="Rollins J.A."/>
            <person name="Lebrun M.H."/>
            <person name="Dickman M."/>
        </authorList>
    </citation>
    <scope>NUCLEOTIDE SEQUENCE [LARGE SCALE GENOMIC DNA]</scope>
    <source>
        <strain evidence="2">T4</strain>
    </source>
</reference>
<protein>
    <submittedName>
        <fullName evidence="1">Uncharacterized protein</fullName>
    </submittedName>
</protein>
<evidence type="ECO:0000313" key="2">
    <source>
        <dbReference type="Proteomes" id="UP000008177"/>
    </source>
</evidence>
<proteinExistence type="predicted"/>
<sequence length="47" mass="5633">MLESIYENPLVYRILDTFWELTDQLHDAVRKDSFFHNNSNGRDVDAF</sequence>
<accession>G2XNK1</accession>
<gene>
    <name evidence="1" type="ORF">BofuT4_uP075400.1</name>
</gene>
<dbReference type="AlphaFoldDB" id="G2XNK1"/>
<evidence type="ECO:0000313" key="1">
    <source>
        <dbReference type="EMBL" id="CCD42457.1"/>
    </source>
</evidence>
<dbReference type="InParanoid" id="G2XNK1"/>
<dbReference type="Proteomes" id="UP000008177">
    <property type="component" value="Unplaced contigs"/>
</dbReference>
<organism evidence="1 2">
    <name type="scientific">Botryotinia fuckeliana (strain T4)</name>
    <name type="common">Noble rot fungus</name>
    <name type="synonym">Botrytis cinerea</name>
    <dbReference type="NCBI Taxonomy" id="999810"/>
    <lineage>
        <taxon>Eukaryota</taxon>
        <taxon>Fungi</taxon>
        <taxon>Dikarya</taxon>
        <taxon>Ascomycota</taxon>
        <taxon>Pezizomycotina</taxon>
        <taxon>Leotiomycetes</taxon>
        <taxon>Helotiales</taxon>
        <taxon>Sclerotiniaceae</taxon>
        <taxon>Botrytis</taxon>
    </lineage>
</organism>
<dbReference type="EMBL" id="FQ790246">
    <property type="protein sequence ID" value="CCD42457.1"/>
    <property type="molecule type" value="Genomic_DNA"/>
</dbReference>